<dbReference type="InterPro" id="IPR001623">
    <property type="entry name" value="DnaJ_domain"/>
</dbReference>
<dbReference type="GeneID" id="54553685"/>
<feature type="domain" description="J" evidence="13">
    <location>
        <begin position="27"/>
        <end position="154"/>
    </location>
</feature>
<evidence type="ECO:0000256" key="7">
    <source>
        <dbReference type="ARBA" id="ARBA00022490"/>
    </source>
</evidence>
<dbReference type="AlphaFoldDB" id="A0A6A6JXH5"/>
<evidence type="ECO:0000259" key="14">
    <source>
        <dbReference type="PROSITE" id="PS51074"/>
    </source>
</evidence>
<dbReference type="UniPathway" id="UPA00559"/>
<accession>A0A6A6JXH5</accession>
<keyword evidence="10" id="KW-0408">Iron</keyword>
<dbReference type="RefSeq" id="XP_033658431.1">
    <property type="nucleotide sequence ID" value="XM_033800510.1"/>
</dbReference>
<sequence length="305" mass="32351">MAPFFPHTRQSNTYNNDSSNAFDASKPYYRILGLPEPPTTRVASGNAYAPARARISLDEKQIKAAYRAALLRAHPDKQRTSFTSTSTSTSTCTSTSASGGNDIKPEGGGGGRRDISERGSGSKNGLMFFTIDDVKEAYGVLGDEARRRGYDAWLARQRLLSSRRGGGGREREEDGDGDVDEDFVLGLEVWDLSDFVEGEVDVEGQVGGTVESESTSPSTSPSSPSSSSASPSSSPPPSSSPDASEPTQTKKETTWTHPCRCGSAPGFQIRESALEDAAARGETEVLVGCGGCSLWVRVGFGVEEG</sequence>
<dbReference type="OrthoDB" id="445556at2759"/>
<dbReference type="PROSITE" id="PS50076">
    <property type="entry name" value="DNAJ_2"/>
    <property type="match status" value="1"/>
</dbReference>
<evidence type="ECO:0000256" key="12">
    <source>
        <dbReference type="SAM" id="MobiDB-lite"/>
    </source>
</evidence>
<dbReference type="GO" id="GO:0005737">
    <property type="term" value="C:cytoplasm"/>
    <property type="evidence" value="ECO:0007669"/>
    <property type="project" value="UniProtKB-SubCell"/>
</dbReference>
<feature type="compositionally biased region" description="Polar residues" evidence="12">
    <location>
        <begin position="8"/>
        <end position="20"/>
    </location>
</feature>
<gene>
    <name evidence="15" type="ORF">EI97DRAFT_454129</name>
</gene>
<feature type="region of interest" description="Disordered" evidence="12">
    <location>
        <begin position="76"/>
        <end position="121"/>
    </location>
</feature>
<evidence type="ECO:0000313" key="15">
    <source>
        <dbReference type="EMBL" id="KAF2280894.1"/>
    </source>
</evidence>
<evidence type="ECO:0000256" key="1">
    <source>
        <dbReference type="ARBA" id="ARBA00003474"/>
    </source>
</evidence>
<dbReference type="SUPFAM" id="SSF46565">
    <property type="entry name" value="Chaperone J-domain"/>
    <property type="match status" value="1"/>
</dbReference>
<dbReference type="InterPro" id="IPR044248">
    <property type="entry name" value="DPH3/4-like"/>
</dbReference>
<dbReference type="GO" id="GO:0017183">
    <property type="term" value="P:protein histidyl modification to diphthamide"/>
    <property type="evidence" value="ECO:0007669"/>
    <property type="project" value="UniProtKB-UniPathway"/>
</dbReference>
<dbReference type="InterPro" id="IPR007872">
    <property type="entry name" value="DPH_MB_dom"/>
</dbReference>
<dbReference type="Pfam" id="PF05207">
    <property type="entry name" value="Zn_ribbon_CSL"/>
    <property type="match status" value="1"/>
</dbReference>
<dbReference type="GO" id="GO:0046872">
    <property type="term" value="F:metal ion binding"/>
    <property type="evidence" value="ECO:0007669"/>
    <property type="project" value="UniProtKB-KW"/>
</dbReference>
<evidence type="ECO:0000256" key="3">
    <source>
        <dbReference type="ARBA" id="ARBA00004496"/>
    </source>
</evidence>
<reference evidence="15" key="1">
    <citation type="journal article" date="2020" name="Stud. Mycol.">
        <title>101 Dothideomycetes genomes: a test case for predicting lifestyles and emergence of pathogens.</title>
        <authorList>
            <person name="Haridas S."/>
            <person name="Albert R."/>
            <person name="Binder M."/>
            <person name="Bloem J."/>
            <person name="Labutti K."/>
            <person name="Salamov A."/>
            <person name="Andreopoulos B."/>
            <person name="Baker S."/>
            <person name="Barry K."/>
            <person name="Bills G."/>
            <person name="Bluhm B."/>
            <person name="Cannon C."/>
            <person name="Castanera R."/>
            <person name="Culley D."/>
            <person name="Daum C."/>
            <person name="Ezra D."/>
            <person name="Gonzalez J."/>
            <person name="Henrissat B."/>
            <person name="Kuo A."/>
            <person name="Liang C."/>
            <person name="Lipzen A."/>
            <person name="Lutzoni F."/>
            <person name="Magnuson J."/>
            <person name="Mondo S."/>
            <person name="Nolan M."/>
            <person name="Ohm R."/>
            <person name="Pangilinan J."/>
            <person name="Park H.-J."/>
            <person name="Ramirez L."/>
            <person name="Alfaro M."/>
            <person name="Sun H."/>
            <person name="Tritt A."/>
            <person name="Yoshinaga Y."/>
            <person name="Zwiers L.-H."/>
            <person name="Turgeon B."/>
            <person name="Goodwin S."/>
            <person name="Spatafora J."/>
            <person name="Crous P."/>
            <person name="Grigoriev I."/>
        </authorList>
    </citation>
    <scope>NUCLEOTIDE SEQUENCE</scope>
    <source>
        <strain evidence="15">CBS 379.55</strain>
    </source>
</reference>
<evidence type="ECO:0000256" key="10">
    <source>
        <dbReference type="ARBA" id="ARBA00023004"/>
    </source>
</evidence>
<keyword evidence="16" id="KW-1185">Reference proteome</keyword>
<comment type="pathway">
    <text evidence="4">Protein modification; peptidyl-diphthamide biosynthesis.</text>
</comment>
<keyword evidence="11" id="KW-0539">Nucleus</keyword>
<dbReference type="PROSITE" id="PS51074">
    <property type="entry name" value="DPH_MB"/>
    <property type="match status" value="1"/>
</dbReference>
<keyword evidence="7" id="KW-0963">Cytoplasm</keyword>
<dbReference type="InterPro" id="IPR036869">
    <property type="entry name" value="J_dom_sf"/>
</dbReference>
<evidence type="ECO:0000259" key="13">
    <source>
        <dbReference type="PROSITE" id="PS50076"/>
    </source>
</evidence>
<evidence type="ECO:0000256" key="5">
    <source>
        <dbReference type="ARBA" id="ARBA00006169"/>
    </source>
</evidence>
<evidence type="ECO:0000256" key="6">
    <source>
        <dbReference type="ARBA" id="ARBA00021797"/>
    </source>
</evidence>
<feature type="compositionally biased region" description="Low complexity" evidence="12">
    <location>
        <begin position="80"/>
        <end position="98"/>
    </location>
</feature>
<dbReference type="GO" id="GO:0005634">
    <property type="term" value="C:nucleus"/>
    <property type="evidence" value="ECO:0007669"/>
    <property type="project" value="UniProtKB-SubCell"/>
</dbReference>
<name>A0A6A6JXH5_WESOR</name>
<feature type="compositionally biased region" description="Low complexity" evidence="12">
    <location>
        <begin position="208"/>
        <end position="232"/>
    </location>
</feature>
<comment type="subcellular location">
    <subcellularLocation>
        <location evidence="3">Cytoplasm</location>
    </subcellularLocation>
    <subcellularLocation>
        <location evidence="2">Nucleus</location>
    </subcellularLocation>
</comment>
<evidence type="ECO:0000256" key="2">
    <source>
        <dbReference type="ARBA" id="ARBA00004123"/>
    </source>
</evidence>
<dbReference type="EMBL" id="ML986484">
    <property type="protein sequence ID" value="KAF2280894.1"/>
    <property type="molecule type" value="Genomic_DNA"/>
</dbReference>
<dbReference type="Gene3D" id="3.10.660.10">
    <property type="entry name" value="DPH Zinc finger"/>
    <property type="match status" value="1"/>
</dbReference>
<keyword evidence="9" id="KW-0862">Zinc</keyword>
<dbReference type="Proteomes" id="UP000800097">
    <property type="component" value="Unassembled WGS sequence"/>
</dbReference>
<evidence type="ECO:0000256" key="8">
    <source>
        <dbReference type="ARBA" id="ARBA00022723"/>
    </source>
</evidence>
<feature type="region of interest" description="Disordered" evidence="12">
    <location>
        <begin position="1"/>
        <end position="20"/>
    </location>
</feature>
<protein>
    <recommendedName>
        <fullName evidence="6">Diphthamide biosynthesis protein 4</fullName>
    </recommendedName>
</protein>
<organism evidence="15 16">
    <name type="scientific">Westerdykella ornata</name>
    <dbReference type="NCBI Taxonomy" id="318751"/>
    <lineage>
        <taxon>Eukaryota</taxon>
        <taxon>Fungi</taxon>
        <taxon>Dikarya</taxon>
        <taxon>Ascomycota</taxon>
        <taxon>Pezizomycotina</taxon>
        <taxon>Dothideomycetes</taxon>
        <taxon>Pleosporomycetidae</taxon>
        <taxon>Pleosporales</taxon>
        <taxon>Sporormiaceae</taxon>
        <taxon>Westerdykella</taxon>
    </lineage>
</organism>
<comment type="similarity">
    <text evidence="5">Belongs to the DPH4 family.</text>
</comment>
<evidence type="ECO:0000256" key="11">
    <source>
        <dbReference type="ARBA" id="ARBA00023242"/>
    </source>
</evidence>
<evidence type="ECO:0000256" key="4">
    <source>
        <dbReference type="ARBA" id="ARBA00005156"/>
    </source>
</evidence>
<dbReference type="InterPro" id="IPR036671">
    <property type="entry name" value="DPH_MB_sf"/>
</dbReference>
<comment type="function">
    <text evidence="1">Required for the first step of diphthamide biosynthesis, the transfer of 3-amino-3-carboxypropyl from S-adenosyl-L-methionine to a histidine residue. Diphthamide is a post-translational modification of histidine which occurs in elongation factor 2.</text>
</comment>
<feature type="region of interest" description="Disordered" evidence="12">
    <location>
        <begin position="207"/>
        <end position="262"/>
    </location>
</feature>
<dbReference type="SUPFAM" id="SSF144217">
    <property type="entry name" value="CSL zinc finger"/>
    <property type="match status" value="1"/>
</dbReference>
<dbReference type="Gene3D" id="1.10.287.110">
    <property type="entry name" value="DnaJ domain"/>
    <property type="match status" value="1"/>
</dbReference>
<evidence type="ECO:0000256" key="9">
    <source>
        <dbReference type="ARBA" id="ARBA00022833"/>
    </source>
</evidence>
<dbReference type="PANTHER" id="PTHR21454:SF46">
    <property type="entry name" value="DIPHTHAMIDE BIOSYNTHESIS PROTEIN 4"/>
    <property type="match status" value="1"/>
</dbReference>
<dbReference type="PANTHER" id="PTHR21454">
    <property type="entry name" value="DPH3 HOMOLOG-RELATED"/>
    <property type="match status" value="1"/>
</dbReference>
<feature type="domain" description="DPH-type MB" evidence="14">
    <location>
        <begin position="237"/>
        <end position="301"/>
    </location>
</feature>
<evidence type="ECO:0000313" key="16">
    <source>
        <dbReference type="Proteomes" id="UP000800097"/>
    </source>
</evidence>
<proteinExistence type="inferred from homology"/>
<keyword evidence="8" id="KW-0479">Metal-binding</keyword>